<gene>
    <name evidence="6" type="ORF">K466DRAFT_667949</name>
</gene>
<dbReference type="Proteomes" id="UP000308197">
    <property type="component" value="Unassembled WGS sequence"/>
</dbReference>
<keyword evidence="3" id="KW-0862">Zinc</keyword>
<evidence type="ECO:0000256" key="4">
    <source>
        <dbReference type="PROSITE-ProRule" id="PRU00134"/>
    </source>
</evidence>
<evidence type="ECO:0000313" key="7">
    <source>
        <dbReference type="Proteomes" id="UP000308197"/>
    </source>
</evidence>
<dbReference type="SUPFAM" id="SSF144232">
    <property type="entry name" value="HIT/MYND zinc finger-like"/>
    <property type="match status" value="1"/>
</dbReference>
<dbReference type="Gene3D" id="6.10.140.2220">
    <property type="match status" value="1"/>
</dbReference>
<evidence type="ECO:0000313" key="6">
    <source>
        <dbReference type="EMBL" id="TFK79817.1"/>
    </source>
</evidence>
<dbReference type="Pfam" id="PF01753">
    <property type="entry name" value="zf-MYND"/>
    <property type="match status" value="1"/>
</dbReference>
<dbReference type="PROSITE" id="PS50865">
    <property type="entry name" value="ZF_MYND_2"/>
    <property type="match status" value="1"/>
</dbReference>
<proteinExistence type="predicted"/>
<dbReference type="STRING" id="1314778.A0A5C3NTC7"/>
<sequence length="398" mass="45232">MQQMADEQRCGYVDCDNTSSDLKCCAECQKVRYCSKKCQKTDWEKHIFVCKAAKPISTVYYLARDLGRDNCKVPLHHQTCVDYGFDKALRIFGSEGVNRLCMVYQKLIRHLRVPLKTLRTWQKEGRLVEGIKSVLEAKEEKGDLYDWFLKHQYLFDGSSIDRATTVRQTMTSVTAMLLKVWPYAGGSPHDTFATLLSKSAKFSKNQHNCFFFVAVIQNPGVPDPDIELRLTFGFVAEQALNVNLGLKYAELFTHCTFDEFCQAYGRSSIPALFARYGIVEVGHHPLFRDVMSGSPSTFKSVWRLKFYIEDVGHSRPGEHTPPAPSVVADYGYGNCKNAEETKLLDTLYAQLFGKHAVDPLALHVACFKGELLDFAKKYVKLSPWTAKYARLLKNSYSV</sequence>
<dbReference type="GO" id="GO:0008270">
    <property type="term" value="F:zinc ion binding"/>
    <property type="evidence" value="ECO:0007669"/>
    <property type="project" value="UniProtKB-KW"/>
</dbReference>
<evidence type="ECO:0000256" key="3">
    <source>
        <dbReference type="ARBA" id="ARBA00022833"/>
    </source>
</evidence>
<organism evidence="6 7">
    <name type="scientific">Polyporus arcularius HHB13444</name>
    <dbReference type="NCBI Taxonomy" id="1314778"/>
    <lineage>
        <taxon>Eukaryota</taxon>
        <taxon>Fungi</taxon>
        <taxon>Dikarya</taxon>
        <taxon>Basidiomycota</taxon>
        <taxon>Agaricomycotina</taxon>
        <taxon>Agaricomycetes</taxon>
        <taxon>Polyporales</taxon>
        <taxon>Polyporaceae</taxon>
        <taxon>Polyporus</taxon>
    </lineage>
</organism>
<accession>A0A5C3NTC7</accession>
<name>A0A5C3NTC7_9APHY</name>
<protein>
    <recommendedName>
        <fullName evidence="5">MYND-type domain-containing protein</fullName>
    </recommendedName>
</protein>
<keyword evidence="1" id="KW-0479">Metal-binding</keyword>
<keyword evidence="7" id="KW-1185">Reference proteome</keyword>
<evidence type="ECO:0000256" key="2">
    <source>
        <dbReference type="ARBA" id="ARBA00022771"/>
    </source>
</evidence>
<evidence type="ECO:0000256" key="1">
    <source>
        <dbReference type="ARBA" id="ARBA00022723"/>
    </source>
</evidence>
<dbReference type="AlphaFoldDB" id="A0A5C3NTC7"/>
<evidence type="ECO:0000259" key="5">
    <source>
        <dbReference type="PROSITE" id="PS50865"/>
    </source>
</evidence>
<dbReference type="InParanoid" id="A0A5C3NTC7"/>
<dbReference type="EMBL" id="ML211923">
    <property type="protein sequence ID" value="TFK79817.1"/>
    <property type="molecule type" value="Genomic_DNA"/>
</dbReference>
<dbReference type="InterPro" id="IPR002893">
    <property type="entry name" value="Znf_MYND"/>
</dbReference>
<reference evidence="6 7" key="1">
    <citation type="journal article" date="2019" name="Nat. Ecol. Evol.">
        <title>Megaphylogeny resolves global patterns of mushroom evolution.</title>
        <authorList>
            <person name="Varga T."/>
            <person name="Krizsan K."/>
            <person name="Foldi C."/>
            <person name="Dima B."/>
            <person name="Sanchez-Garcia M."/>
            <person name="Sanchez-Ramirez S."/>
            <person name="Szollosi G.J."/>
            <person name="Szarkandi J.G."/>
            <person name="Papp V."/>
            <person name="Albert L."/>
            <person name="Andreopoulos W."/>
            <person name="Angelini C."/>
            <person name="Antonin V."/>
            <person name="Barry K.W."/>
            <person name="Bougher N.L."/>
            <person name="Buchanan P."/>
            <person name="Buyck B."/>
            <person name="Bense V."/>
            <person name="Catcheside P."/>
            <person name="Chovatia M."/>
            <person name="Cooper J."/>
            <person name="Damon W."/>
            <person name="Desjardin D."/>
            <person name="Finy P."/>
            <person name="Geml J."/>
            <person name="Haridas S."/>
            <person name="Hughes K."/>
            <person name="Justo A."/>
            <person name="Karasinski D."/>
            <person name="Kautmanova I."/>
            <person name="Kiss B."/>
            <person name="Kocsube S."/>
            <person name="Kotiranta H."/>
            <person name="LaButti K.M."/>
            <person name="Lechner B.E."/>
            <person name="Liimatainen K."/>
            <person name="Lipzen A."/>
            <person name="Lukacs Z."/>
            <person name="Mihaltcheva S."/>
            <person name="Morgado L.N."/>
            <person name="Niskanen T."/>
            <person name="Noordeloos M.E."/>
            <person name="Ohm R.A."/>
            <person name="Ortiz-Santana B."/>
            <person name="Ovrebo C."/>
            <person name="Racz N."/>
            <person name="Riley R."/>
            <person name="Savchenko A."/>
            <person name="Shiryaev A."/>
            <person name="Soop K."/>
            <person name="Spirin V."/>
            <person name="Szebenyi C."/>
            <person name="Tomsovsky M."/>
            <person name="Tulloss R.E."/>
            <person name="Uehling J."/>
            <person name="Grigoriev I.V."/>
            <person name="Vagvolgyi C."/>
            <person name="Papp T."/>
            <person name="Martin F.M."/>
            <person name="Miettinen O."/>
            <person name="Hibbett D.S."/>
            <person name="Nagy L.G."/>
        </authorList>
    </citation>
    <scope>NUCLEOTIDE SEQUENCE [LARGE SCALE GENOMIC DNA]</scope>
    <source>
        <strain evidence="6 7">HHB13444</strain>
    </source>
</reference>
<feature type="domain" description="MYND-type" evidence="5">
    <location>
        <begin position="12"/>
        <end position="50"/>
    </location>
</feature>
<keyword evidence="2 4" id="KW-0863">Zinc-finger</keyword>